<evidence type="ECO:0008006" key="3">
    <source>
        <dbReference type="Google" id="ProtNLM"/>
    </source>
</evidence>
<accession>A0A7X5UNI7</accession>
<gene>
    <name evidence="1" type="ORF">FHU38_001248</name>
</gene>
<proteinExistence type="predicted"/>
<dbReference type="RefSeq" id="WP_167167496.1">
    <property type="nucleotide sequence ID" value="NZ_JAAOYM010000001.1"/>
</dbReference>
<comment type="caution">
    <text evidence="1">The sequence shown here is derived from an EMBL/GenBank/DDBJ whole genome shotgun (WGS) entry which is preliminary data.</text>
</comment>
<sequence length="325" mass="33387">MLSRVPALAALLAAALAGLLGGCAGEDLSRSNFERTTVPAEPGSGEGDVPTGPITDPAVSASALRMVNPCALLSAEPVADFERVVEPTELEWGACRTEVRDAGGKTLVLSLQLGESLVVAEQATAAVEGLPLVENRTDDETCFVTAVTSRGPSMGVGLQVQYAGGEPCGQGIAVLGAVVRSLRADPPTYSAEPGSLLPVEPCESVPTATVTDVLGEEATRQAAGLHACQFQSGSSTVHVRFRTGYPPDPADGTKIDIGGVTAVREPGATDTAECDVSWRHRAVAEGSDEIVSVSYYGYGEDTTKDDACVAATEFAKSVVAALPSR</sequence>
<organism evidence="1 2">
    <name type="scientific">Saccharomonospora amisosensis</name>
    <dbReference type="NCBI Taxonomy" id="1128677"/>
    <lineage>
        <taxon>Bacteria</taxon>
        <taxon>Bacillati</taxon>
        <taxon>Actinomycetota</taxon>
        <taxon>Actinomycetes</taxon>
        <taxon>Pseudonocardiales</taxon>
        <taxon>Pseudonocardiaceae</taxon>
        <taxon>Saccharomonospora</taxon>
    </lineage>
</organism>
<dbReference type="AlphaFoldDB" id="A0A7X5UNI7"/>
<dbReference type="EMBL" id="JAAOYM010000001">
    <property type="protein sequence ID" value="NIJ10904.1"/>
    <property type="molecule type" value="Genomic_DNA"/>
</dbReference>
<evidence type="ECO:0000313" key="2">
    <source>
        <dbReference type="Proteomes" id="UP000545493"/>
    </source>
</evidence>
<protein>
    <recommendedName>
        <fullName evidence="3">DUF3558 domain-containing protein</fullName>
    </recommendedName>
</protein>
<dbReference type="PROSITE" id="PS51257">
    <property type="entry name" value="PROKAR_LIPOPROTEIN"/>
    <property type="match status" value="1"/>
</dbReference>
<dbReference type="Proteomes" id="UP000545493">
    <property type="component" value="Unassembled WGS sequence"/>
</dbReference>
<keyword evidence="2" id="KW-1185">Reference proteome</keyword>
<evidence type="ECO:0000313" key="1">
    <source>
        <dbReference type="EMBL" id="NIJ10904.1"/>
    </source>
</evidence>
<name>A0A7X5UNI7_9PSEU</name>
<reference evidence="1 2" key="1">
    <citation type="submission" date="2020-03" db="EMBL/GenBank/DDBJ databases">
        <title>Sequencing the genomes of 1000 actinobacteria strains.</title>
        <authorList>
            <person name="Klenk H.-P."/>
        </authorList>
    </citation>
    <scope>NUCLEOTIDE SEQUENCE [LARGE SCALE GENOMIC DNA]</scope>
    <source>
        <strain evidence="1 2">DSM 45685</strain>
    </source>
</reference>